<name>D5ASC3_RHOCB</name>
<reference key="1">
    <citation type="submission" date="2008-12" db="EMBL/GenBank/DDBJ databases">
        <title>Complete genome sequence of Rhodobacter capsulatus SB1003.</title>
        <authorList>
            <person name="Strnad H."/>
            <person name="Lapidus A."/>
            <person name="Vlcek C."/>
            <person name="Ulbrich P."/>
            <person name="Paces J."/>
            <person name="Maltsev N."/>
            <person name="Kumar V."/>
            <person name="Kogan Y."/>
            <person name="Milgram A."/>
            <person name="Rebrekov D."/>
            <person name="Mazur M."/>
            <person name="Cox R."/>
            <person name="Kyrpides N."/>
            <person name="Kolar M."/>
            <person name="Sachova J."/>
            <person name="Ridl J."/>
            <person name="Ivanova N."/>
            <person name="Kapatral V."/>
            <person name="Los T."/>
            <person name="Lykidis A."/>
            <person name="Mikhailova N."/>
            <person name="Reznik G."/>
            <person name="Vasieva O."/>
            <person name="Fonstein M."/>
            <person name="Paces V."/>
            <person name="Haselkorn R."/>
        </authorList>
    </citation>
    <scope>NUCLEOTIDE SEQUENCE</scope>
    <source>
        <strain>SB1003</strain>
    </source>
</reference>
<protein>
    <submittedName>
        <fullName evidence="1">Uncharacterized protein</fullName>
    </submittedName>
</protein>
<reference evidence="1 2" key="2">
    <citation type="journal article" date="2010" name="J. Bacteriol.">
        <title>Complete genome sequence of the photosynthetic purple nonsulfur bacterium Rhodobacter capsulatus SB 1003.</title>
        <authorList>
            <person name="Strnad H."/>
            <person name="Lapidus A."/>
            <person name="Paces J."/>
            <person name="Ulbrich P."/>
            <person name="Vlcek C."/>
            <person name="Paces V."/>
            <person name="Haselkorn R."/>
        </authorList>
    </citation>
    <scope>NUCLEOTIDE SEQUENCE [LARGE SCALE GENOMIC DNA]</scope>
    <source>
        <strain evidence="2">ATCC BAA-309 / NBRC 16581 / SB1003</strain>
    </source>
</reference>
<dbReference type="HOGENOM" id="CLU_2976323_0_0_5"/>
<keyword evidence="2" id="KW-1185">Reference proteome</keyword>
<dbReference type="GeneID" id="66724797"/>
<organism evidence="1 2">
    <name type="scientific">Rhodobacter capsulatus (strain ATCC BAA-309 / NBRC 16581 / SB1003)</name>
    <dbReference type="NCBI Taxonomy" id="272942"/>
    <lineage>
        <taxon>Bacteria</taxon>
        <taxon>Pseudomonadati</taxon>
        <taxon>Pseudomonadota</taxon>
        <taxon>Alphaproteobacteria</taxon>
        <taxon>Rhodobacterales</taxon>
        <taxon>Rhodobacter group</taxon>
        <taxon>Rhodobacter</taxon>
    </lineage>
</organism>
<dbReference type="STRING" id="272942.RCAP_rcc01257"/>
<dbReference type="Proteomes" id="UP000002361">
    <property type="component" value="Chromosome"/>
</dbReference>
<dbReference type="EMBL" id="CP001312">
    <property type="protein sequence ID" value="ADE85014.1"/>
    <property type="molecule type" value="Genomic_DNA"/>
</dbReference>
<evidence type="ECO:0000313" key="2">
    <source>
        <dbReference type="Proteomes" id="UP000002361"/>
    </source>
</evidence>
<gene>
    <name evidence="1" type="ordered locus">RCAP_rcc01257</name>
</gene>
<sequence length="58" mass="6478">MTTDEKFDHIRHALAGIGVEFIELDDDTTKICDAAIAEDFAKWAAVISVWADLIEEAR</sequence>
<dbReference type="RefSeq" id="WP_013066993.1">
    <property type="nucleotide sequence ID" value="NC_014034.1"/>
</dbReference>
<evidence type="ECO:0000313" key="1">
    <source>
        <dbReference type="EMBL" id="ADE85014.1"/>
    </source>
</evidence>
<proteinExistence type="predicted"/>
<dbReference type="KEGG" id="rcp:RCAP_rcc01257"/>
<accession>D5ASC3</accession>
<dbReference type="AlphaFoldDB" id="D5ASC3"/>